<gene>
    <name evidence="2" type="ORF">LEN_2514</name>
</gene>
<dbReference type="GeneID" id="83064363"/>
<dbReference type="GO" id="GO:0019290">
    <property type="term" value="P:siderophore biosynthetic process"/>
    <property type="evidence" value="ECO:0007669"/>
    <property type="project" value="TreeGrafter"/>
</dbReference>
<dbReference type="InterPro" id="IPR005153">
    <property type="entry name" value="MbtH-like_dom"/>
</dbReference>
<feature type="domain" description="MbtH-like" evidence="1">
    <location>
        <begin position="17"/>
        <end position="67"/>
    </location>
</feature>
<dbReference type="InterPro" id="IPR037407">
    <property type="entry name" value="MLP_fam"/>
</dbReference>
<evidence type="ECO:0000259" key="1">
    <source>
        <dbReference type="SMART" id="SM00923"/>
    </source>
</evidence>
<dbReference type="Gene3D" id="3.90.820.10">
    <property type="entry name" value="Structural Genomics, Unknown Function 30-nov-00 1gh9 Mol_id"/>
    <property type="match status" value="1"/>
</dbReference>
<organism evidence="2 3">
    <name type="scientific">Lysobacter enzymogenes</name>
    <dbReference type="NCBI Taxonomy" id="69"/>
    <lineage>
        <taxon>Bacteria</taxon>
        <taxon>Pseudomonadati</taxon>
        <taxon>Pseudomonadota</taxon>
        <taxon>Gammaproteobacteria</taxon>
        <taxon>Lysobacterales</taxon>
        <taxon>Lysobacteraceae</taxon>
        <taxon>Lysobacter</taxon>
    </lineage>
</organism>
<dbReference type="Proteomes" id="UP000218824">
    <property type="component" value="Chromosome"/>
</dbReference>
<dbReference type="GO" id="GO:0005829">
    <property type="term" value="C:cytosol"/>
    <property type="evidence" value="ECO:0007669"/>
    <property type="project" value="TreeGrafter"/>
</dbReference>
<dbReference type="PANTHER" id="PTHR38444">
    <property type="entry name" value="ENTEROBACTIN BIOSYNTHESIS PROTEIN YBDZ"/>
    <property type="match status" value="1"/>
</dbReference>
<dbReference type="Pfam" id="PF03621">
    <property type="entry name" value="MbtH"/>
    <property type="match status" value="1"/>
</dbReference>
<dbReference type="SMART" id="SM00923">
    <property type="entry name" value="MbtH"/>
    <property type="match status" value="1"/>
</dbReference>
<dbReference type="RefSeq" id="WP_096378379.1">
    <property type="nucleotide sequence ID" value="NZ_AP014940.1"/>
</dbReference>
<dbReference type="EMBL" id="AP014940">
    <property type="protein sequence ID" value="BAV98001.1"/>
    <property type="molecule type" value="Genomic_DNA"/>
</dbReference>
<evidence type="ECO:0000313" key="3">
    <source>
        <dbReference type="Proteomes" id="UP000218824"/>
    </source>
</evidence>
<dbReference type="KEGG" id="lem:LEN_2514"/>
<dbReference type="SUPFAM" id="SSF160582">
    <property type="entry name" value="MbtH-like"/>
    <property type="match status" value="1"/>
</dbReference>
<protein>
    <submittedName>
        <fullName evidence="2">MbtH-like protein</fullName>
    </submittedName>
</protein>
<dbReference type="PANTHER" id="PTHR38444:SF1">
    <property type="entry name" value="ENTEROBACTIN BIOSYNTHESIS PROTEIN YBDZ"/>
    <property type="match status" value="1"/>
</dbReference>
<proteinExistence type="predicted"/>
<dbReference type="AlphaFoldDB" id="A0AAU9AH14"/>
<accession>A0AAU9AH14</accession>
<evidence type="ECO:0000313" key="2">
    <source>
        <dbReference type="EMBL" id="BAV98001.1"/>
    </source>
</evidence>
<sequence length="92" mass="9915">MSGSQTPHESASESASGAAADASQDFIVLINDEEQYSLWSASIAIPAGWRTTYGPAAKQACLDYVDEVWKDLTPRSVRLRLQEAADRARNGG</sequence>
<reference evidence="2 3" key="1">
    <citation type="journal article" date="2017" name="DNA Res.">
        <title>Complete genome sequence and expression profile of the commercial lytic enzyme producer Lysobacter enzymogenes M497-1.</title>
        <authorList>
            <person name="Takami H."/>
            <person name="Toyoda A."/>
            <person name="Uchiyama I."/>
            <person name="Itoh T."/>
            <person name="Takaki Y."/>
            <person name="Arai W."/>
            <person name="Nishi S."/>
            <person name="Kawai M."/>
            <person name="Shinya K."/>
            <person name="Ikeda H."/>
        </authorList>
    </citation>
    <scope>NUCLEOTIDE SEQUENCE [LARGE SCALE GENOMIC DNA]</scope>
    <source>
        <strain evidence="2 3">M497-1</strain>
    </source>
</reference>
<name>A0AAU9AH14_LYSEN</name>
<dbReference type="InterPro" id="IPR038020">
    <property type="entry name" value="MbtH-like_sf"/>
</dbReference>